<dbReference type="SUPFAM" id="SSF56655">
    <property type="entry name" value="Carbohydrate phosphatase"/>
    <property type="match status" value="1"/>
</dbReference>
<dbReference type="Gene3D" id="3.30.540.10">
    <property type="entry name" value="Fructose-1,6-Bisphosphatase, subunit A, domain 1"/>
    <property type="match status" value="1"/>
</dbReference>
<evidence type="ECO:0000256" key="6">
    <source>
        <dbReference type="PIRSR" id="PIRSR600760-2"/>
    </source>
</evidence>
<dbReference type="PROSITE" id="PS00630">
    <property type="entry name" value="IMP_2"/>
    <property type="match status" value="1"/>
</dbReference>
<evidence type="ECO:0000256" key="5">
    <source>
        <dbReference type="ARBA" id="ARBA00044554"/>
    </source>
</evidence>
<feature type="binding site" evidence="6">
    <location>
        <position position="188"/>
    </location>
    <ligand>
        <name>Mg(2+)</name>
        <dbReference type="ChEBI" id="CHEBI:18420"/>
        <label>1</label>
        <note>catalytic</note>
    </ligand>
</feature>
<keyword evidence="6" id="KW-0460">Magnesium</keyword>
<evidence type="ECO:0000256" key="2">
    <source>
        <dbReference type="ARBA" id="ARBA00012633"/>
    </source>
</evidence>
<comment type="cofactor">
    <cofactor evidence="6">
        <name>Mg(2+)</name>
        <dbReference type="ChEBI" id="CHEBI:18420"/>
    </cofactor>
</comment>
<dbReference type="GO" id="GO:0046872">
    <property type="term" value="F:metal ion binding"/>
    <property type="evidence" value="ECO:0007669"/>
    <property type="project" value="UniProtKB-KW"/>
</dbReference>
<dbReference type="EC" id="3.1.3.7" evidence="2"/>
<dbReference type="GO" id="GO:0046854">
    <property type="term" value="P:phosphatidylinositol phosphate biosynthetic process"/>
    <property type="evidence" value="ECO:0007669"/>
    <property type="project" value="InterPro"/>
</dbReference>
<reference evidence="8" key="1">
    <citation type="submission" date="2021-01" db="EMBL/GenBank/DDBJ databases">
        <authorList>
            <person name="Corre E."/>
            <person name="Pelletier E."/>
            <person name="Niang G."/>
            <person name="Scheremetjew M."/>
            <person name="Finn R."/>
            <person name="Kale V."/>
            <person name="Holt S."/>
            <person name="Cochrane G."/>
            <person name="Meng A."/>
            <person name="Brown T."/>
            <person name="Cohen L."/>
        </authorList>
    </citation>
    <scope>NUCLEOTIDE SEQUENCE</scope>
    <source>
        <strain evidence="8">10249 10 AB</strain>
    </source>
</reference>
<feature type="binding site" evidence="6">
    <location>
        <position position="336"/>
    </location>
    <ligand>
        <name>Mg(2+)</name>
        <dbReference type="ChEBI" id="CHEBI:18420"/>
        <label>1</label>
        <note>catalytic</note>
    </ligand>
</feature>
<dbReference type="InterPro" id="IPR050725">
    <property type="entry name" value="CysQ/Inositol_MonoPase"/>
</dbReference>
<dbReference type="Pfam" id="PF00459">
    <property type="entry name" value="Inositol_P"/>
    <property type="match status" value="1"/>
</dbReference>
<dbReference type="Gene3D" id="3.40.190.80">
    <property type="match status" value="1"/>
</dbReference>
<dbReference type="EMBL" id="HBIX01032856">
    <property type="protein sequence ID" value="CAE0728838.1"/>
    <property type="molecule type" value="Transcribed_RNA"/>
</dbReference>
<evidence type="ECO:0000256" key="3">
    <source>
        <dbReference type="ARBA" id="ARBA00040342"/>
    </source>
</evidence>
<evidence type="ECO:0000256" key="7">
    <source>
        <dbReference type="SAM" id="MobiDB-lite"/>
    </source>
</evidence>
<dbReference type="PANTHER" id="PTHR43028">
    <property type="entry name" value="3'(2'),5'-BISPHOSPHATE NUCLEOTIDASE 1"/>
    <property type="match status" value="1"/>
</dbReference>
<accession>A0A7S4EQA1</accession>
<protein>
    <recommendedName>
        <fullName evidence="3">3'(2'),5'-bisphosphate nucleotidase 1</fullName>
        <ecNumber evidence="2">3.1.3.7</ecNumber>
    </recommendedName>
    <alternativeName>
        <fullName evidence="4">Bisphosphate 3'-nucleotidase 1</fullName>
    </alternativeName>
    <alternativeName>
        <fullName evidence="5">Inositol-polyphosphate 1-phosphatase</fullName>
    </alternativeName>
</protein>
<comment type="similarity">
    <text evidence="1">Belongs to the inositol monophosphatase superfamily.</text>
</comment>
<dbReference type="PANTHER" id="PTHR43028:SF5">
    <property type="entry name" value="3'(2'),5'-BISPHOSPHATE NUCLEOTIDASE 1"/>
    <property type="match status" value="1"/>
</dbReference>
<feature type="binding site" evidence="6">
    <location>
        <position position="185"/>
    </location>
    <ligand>
        <name>Mg(2+)</name>
        <dbReference type="ChEBI" id="CHEBI:18420"/>
        <label>1</label>
        <note>catalytic</note>
    </ligand>
</feature>
<gene>
    <name evidence="8" type="ORF">PAUS00366_LOCUS21622</name>
</gene>
<name>A0A7S4EQA1_9STRA</name>
<keyword evidence="6" id="KW-0479">Metal-binding</keyword>
<sequence>MTGSSSNGSSSDNSTKVNILDLSAAAVSSAIVAADQITALAGSNNKTNASTGENKNARLKIDGSFVTDADMAAQQIIVDALCNKVSNEIRIVGEENEEEMRKRAITGHESRLESIFQLARKEISIRYHGNSNSNSNENNSQQPLPLAQQQSKKKETQPQELDSDIEIDKMQEYEIDTNRVTVWIDPLDATNSYANGDYDPVSILVAIVVDQTPCFGVICKPFGYPGQPSVLDTGCMVVYGGTLLGAAYIAGSGRIQNKSSKQKHDLDLVRELPRAVISKSRSKGIQDFVHYLAEKGIVHPEPLLVSGAGEKSLRIITRFENEGLWFFPSRGTSLWDVAASDALLRAIGGKLTDKLGNAMDYSKSRKEAENVKGVVACYDQDLHAECIRLFLEGSWFPNH</sequence>
<feature type="compositionally biased region" description="Low complexity" evidence="7">
    <location>
        <begin position="130"/>
        <end position="150"/>
    </location>
</feature>
<proteinExistence type="inferred from homology"/>
<dbReference type="InterPro" id="IPR020550">
    <property type="entry name" value="Inositol_monophosphatase_CS"/>
</dbReference>
<organism evidence="8">
    <name type="scientific">Pseudo-nitzschia australis</name>
    <dbReference type="NCBI Taxonomy" id="44445"/>
    <lineage>
        <taxon>Eukaryota</taxon>
        <taxon>Sar</taxon>
        <taxon>Stramenopiles</taxon>
        <taxon>Ochrophyta</taxon>
        <taxon>Bacillariophyta</taxon>
        <taxon>Bacillariophyceae</taxon>
        <taxon>Bacillariophycidae</taxon>
        <taxon>Bacillariales</taxon>
        <taxon>Bacillariaceae</taxon>
        <taxon>Pseudo-nitzschia</taxon>
    </lineage>
</organism>
<dbReference type="GO" id="GO:0008441">
    <property type="term" value="F:3'(2'),5'-bisphosphate nucleotidase activity"/>
    <property type="evidence" value="ECO:0007669"/>
    <property type="project" value="UniProtKB-EC"/>
</dbReference>
<evidence type="ECO:0000256" key="4">
    <source>
        <dbReference type="ARBA" id="ARBA00041815"/>
    </source>
</evidence>
<evidence type="ECO:0000313" key="8">
    <source>
        <dbReference type="EMBL" id="CAE0728838.1"/>
    </source>
</evidence>
<evidence type="ECO:0000256" key="1">
    <source>
        <dbReference type="ARBA" id="ARBA00009759"/>
    </source>
</evidence>
<feature type="region of interest" description="Disordered" evidence="7">
    <location>
        <begin position="128"/>
        <end position="166"/>
    </location>
</feature>
<feature type="binding site" evidence="6">
    <location>
        <position position="187"/>
    </location>
    <ligand>
        <name>Mg(2+)</name>
        <dbReference type="ChEBI" id="CHEBI:18420"/>
        <label>1</label>
        <note>catalytic</note>
    </ligand>
</feature>
<dbReference type="AlphaFoldDB" id="A0A7S4EQA1"/>
<dbReference type="InterPro" id="IPR000760">
    <property type="entry name" value="Inositol_monophosphatase-like"/>
</dbReference>
<feature type="binding site" evidence="6">
    <location>
        <position position="94"/>
    </location>
    <ligand>
        <name>Mg(2+)</name>
        <dbReference type="ChEBI" id="CHEBI:18420"/>
        <label>1</label>
        <note>catalytic</note>
    </ligand>
</feature>